<dbReference type="GO" id="GO:0004109">
    <property type="term" value="F:coproporphyrinogen oxidase activity"/>
    <property type="evidence" value="ECO:0007669"/>
    <property type="project" value="UniProtKB-EC"/>
</dbReference>
<dbReference type="InterPro" id="IPR001260">
    <property type="entry name" value="Coprogen_oxidase_aer"/>
</dbReference>
<dbReference type="SUPFAM" id="SSF102886">
    <property type="entry name" value="Coproporphyrinogen III oxidase"/>
    <property type="match status" value="1"/>
</dbReference>
<comment type="pathway">
    <text evidence="1 7">Porphyrin-containing compound metabolism; protoporphyrin-IX biosynthesis; protoporphyrinogen-IX from coproporphyrinogen-III (O2 route): step 1/1.</text>
</comment>
<dbReference type="InterPro" id="IPR036406">
    <property type="entry name" value="Coprogen_oxidase_aer_sf"/>
</dbReference>
<organism evidence="8 9">
    <name type="scientific">Roseateles oligotrophus</name>
    <dbReference type="NCBI Taxonomy" id="1769250"/>
    <lineage>
        <taxon>Bacteria</taxon>
        <taxon>Pseudomonadati</taxon>
        <taxon>Pseudomonadota</taxon>
        <taxon>Betaproteobacteria</taxon>
        <taxon>Burkholderiales</taxon>
        <taxon>Sphaerotilaceae</taxon>
        <taxon>Roseateles</taxon>
    </lineage>
</organism>
<feature type="binding site" evidence="7">
    <location>
        <position position="147"/>
    </location>
    <ligand>
        <name>a divalent metal cation</name>
        <dbReference type="ChEBI" id="CHEBI:60240"/>
    </ligand>
</feature>
<comment type="function">
    <text evidence="7">Involved in the heme biosynthesis. Catalyzes the aerobic oxidative decarboxylation of propionate groups of rings A and B of coproporphyrinogen-III to yield the vinyl groups in protoporphyrinogen-IX.</text>
</comment>
<comment type="cofactor">
    <cofactor evidence="7">
        <name>a divalent metal cation</name>
        <dbReference type="ChEBI" id="CHEBI:60240"/>
    </cofactor>
</comment>
<sequence>MNTQLVRDYLLDLQSRIVSALQAADGGEFISDGWTREPGSRLEGDGLSRLIEGGAVIERGGVNFSHVRGRVLPPSATQHRPELAGAPFEAMGVSLVIHPHNPFVPTVHMNVRMFAAFPVDAEPVVWFGGGMDLTPYYGFERDAQHFHRTCEAALQPHGEELYGRFKPWCDEYFYLKHRDEPRGIGGIFFDDFSLPESEGGFDAAFAMLRSVGDAFVPAYLPIVERRHGLAYTERERDFQAYRRGRYVEFNLVFDRGTLFGLQSGGRTEAILMSMPPIVKWRYQWAPEAGTLEAKLYSDFLRPRDWAHEAATHLWL</sequence>
<feature type="binding site" evidence="7">
    <location>
        <position position="108"/>
    </location>
    <ligand>
        <name>a divalent metal cation</name>
        <dbReference type="ChEBI" id="CHEBI:60240"/>
    </ligand>
</feature>
<reference evidence="8 9" key="1">
    <citation type="submission" date="2021-11" db="EMBL/GenBank/DDBJ databases">
        <authorList>
            <person name="Liang Q."/>
            <person name="Mou H."/>
            <person name="Liu Z."/>
        </authorList>
    </citation>
    <scope>NUCLEOTIDE SEQUENCE [LARGE SCALE GENOMIC DNA]</scope>
    <source>
        <strain evidence="8 9">CHU3</strain>
    </source>
</reference>
<dbReference type="HAMAP" id="MF_00333">
    <property type="entry name" value="Coprogen_oxidas"/>
    <property type="match status" value="1"/>
</dbReference>
<feature type="active site" description="Proton donor" evidence="7">
    <location>
        <position position="108"/>
    </location>
</feature>
<feature type="region of interest" description="Important for dimerization" evidence="7">
    <location>
        <begin position="246"/>
        <end position="281"/>
    </location>
</feature>
<evidence type="ECO:0000256" key="4">
    <source>
        <dbReference type="ARBA" id="ARBA00023002"/>
    </source>
</evidence>
<evidence type="ECO:0000313" key="8">
    <source>
        <dbReference type="EMBL" id="MCV2367335.1"/>
    </source>
</evidence>
<feature type="site" description="Important for dimerization" evidence="7">
    <location>
        <position position="177"/>
    </location>
</feature>
<evidence type="ECO:0000256" key="1">
    <source>
        <dbReference type="ARBA" id="ARBA00005168"/>
    </source>
</evidence>
<name>A0ABT2YB83_9BURK</name>
<dbReference type="NCBIfam" id="NF003727">
    <property type="entry name" value="PRK05330.1"/>
    <property type="match status" value="1"/>
</dbReference>
<dbReference type="Gene3D" id="3.40.1500.10">
    <property type="entry name" value="Coproporphyrinogen III oxidase, aerobic"/>
    <property type="match status" value="1"/>
</dbReference>
<dbReference type="InterPro" id="IPR018375">
    <property type="entry name" value="Coprogen_oxidase_CS"/>
</dbReference>
<accession>A0ABT2YB83</accession>
<evidence type="ECO:0000313" key="9">
    <source>
        <dbReference type="Proteomes" id="UP001209701"/>
    </source>
</evidence>
<feature type="binding site" evidence="7">
    <location>
        <position position="94"/>
    </location>
    <ligand>
        <name>substrate</name>
    </ligand>
</feature>
<evidence type="ECO:0000256" key="6">
    <source>
        <dbReference type="ARBA" id="ARBA00023244"/>
    </source>
</evidence>
<proteinExistence type="inferred from homology"/>
<protein>
    <recommendedName>
        <fullName evidence="7">Oxygen-dependent coproporphyrinogen-III oxidase</fullName>
        <shortName evidence="7">CPO</shortName>
        <shortName evidence="7">Coprogen oxidase</shortName>
        <shortName evidence="7">Coproporphyrinogenase</shortName>
        <ecNumber evidence="7">1.3.3.3</ecNumber>
    </recommendedName>
</protein>
<dbReference type="PRINTS" id="PR00073">
    <property type="entry name" value="COPRGNOXDASE"/>
</dbReference>
<comment type="subunit">
    <text evidence="3 7">Homodimer.</text>
</comment>
<comment type="caution">
    <text evidence="8">The sequence shown here is derived from an EMBL/GenBank/DDBJ whole genome shotgun (WGS) entry which is preliminary data.</text>
</comment>
<dbReference type="PANTHER" id="PTHR10755:SF0">
    <property type="entry name" value="OXYGEN-DEPENDENT COPROPORPHYRINOGEN-III OXIDASE, MITOCHONDRIAL"/>
    <property type="match status" value="1"/>
</dbReference>
<dbReference type="PIRSF" id="PIRSF000166">
    <property type="entry name" value="Coproporphyri_ox"/>
    <property type="match status" value="1"/>
</dbReference>
<dbReference type="EC" id="1.3.3.3" evidence="7"/>
<keyword evidence="9" id="KW-1185">Reference proteome</keyword>
<keyword evidence="6 7" id="KW-0627">Porphyrin biosynthesis</keyword>
<dbReference type="EMBL" id="JAJIRN010000002">
    <property type="protein sequence ID" value="MCV2367335.1"/>
    <property type="molecule type" value="Genomic_DNA"/>
</dbReference>
<keyword evidence="5 7" id="KW-0350">Heme biosynthesis</keyword>
<feature type="binding site" evidence="7">
    <location>
        <begin position="110"/>
        <end position="112"/>
    </location>
    <ligand>
        <name>substrate</name>
    </ligand>
</feature>
<dbReference type="PROSITE" id="PS01021">
    <property type="entry name" value="COPROGEN_OXIDASE"/>
    <property type="match status" value="1"/>
</dbReference>
<evidence type="ECO:0000256" key="7">
    <source>
        <dbReference type="HAMAP-Rule" id="MF_00333"/>
    </source>
</evidence>
<feature type="binding site" evidence="7">
    <location>
        <begin position="264"/>
        <end position="266"/>
    </location>
    <ligand>
        <name>substrate</name>
    </ligand>
</feature>
<gene>
    <name evidence="7 8" type="primary">hemF</name>
    <name evidence="8" type="ORF">LNV07_04415</name>
</gene>
<keyword evidence="4 7" id="KW-0560">Oxidoreductase</keyword>
<evidence type="ECO:0000256" key="5">
    <source>
        <dbReference type="ARBA" id="ARBA00023133"/>
    </source>
</evidence>
<feature type="binding site" evidence="7">
    <location>
        <position position="98"/>
    </location>
    <ligand>
        <name>a divalent metal cation</name>
        <dbReference type="ChEBI" id="CHEBI:60240"/>
    </ligand>
</feature>
<comment type="similarity">
    <text evidence="2 7">Belongs to the aerobic coproporphyrinogen-III oxidase family.</text>
</comment>
<evidence type="ECO:0000256" key="3">
    <source>
        <dbReference type="ARBA" id="ARBA00011738"/>
    </source>
</evidence>
<feature type="binding site" evidence="7">
    <location>
        <position position="177"/>
    </location>
    <ligand>
        <name>a divalent metal cation</name>
        <dbReference type="ChEBI" id="CHEBI:60240"/>
    </ligand>
</feature>
<evidence type="ECO:0000256" key="2">
    <source>
        <dbReference type="ARBA" id="ARBA00010644"/>
    </source>
</evidence>
<dbReference type="Proteomes" id="UP001209701">
    <property type="component" value="Unassembled WGS sequence"/>
</dbReference>
<keyword evidence="7" id="KW-0963">Cytoplasm</keyword>
<comment type="catalytic activity">
    <reaction evidence="7">
        <text>coproporphyrinogen III + O2 + 2 H(+) = protoporphyrinogen IX + 2 CO2 + 2 H2O</text>
        <dbReference type="Rhea" id="RHEA:18257"/>
        <dbReference type="ChEBI" id="CHEBI:15377"/>
        <dbReference type="ChEBI" id="CHEBI:15378"/>
        <dbReference type="ChEBI" id="CHEBI:15379"/>
        <dbReference type="ChEBI" id="CHEBI:16526"/>
        <dbReference type="ChEBI" id="CHEBI:57307"/>
        <dbReference type="ChEBI" id="CHEBI:57309"/>
        <dbReference type="EC" id="1.3.3.3"/>
    </reaction>
</comment>
<comment type="subcellular location">
    <subcellularLocation>
        <location evidence="7">Cytoplasm</location>
    </subcellularLocation>
</comment>
<dbReference type="PANTHER" id="PTHR10755">
    <property type="entry name" value="COPROPORPHYRINOGEN III OXIDASE, MITOCHONDRIAL"/>
    <property type="match status" value="1"/>
</dbReference>
<dbReference type="Pfam" id="PF01218">
    <property type="entry name" value="Coprogen_oxidas"/>
    <property type="match status" value="1"/>
</dbReference>
<keyword evidence="7" id="KW-0479">Metal-binding</keyword>
<dbReference type="RefSeq" id="WP_263569963.1">
    <property type="nucleotide sequence ID" value="NZ_JAJIRN010000002.1"/>
</dbReference>